<sequence length="505" mass="54098">MRAAARVLLGTVFVLLLLFLLSLIAFDLWTGRVWYRSVGFSSVYTVRLRTQGMLFVTFGLLMALATALNAWLAYRLRPPLSAMSFEQRHLERYRTSVARHRARALVAVAMLPGLAAGTVAAAAWKTWLAAANSTSFGSADPQFHRDLSFYVFRLPWYRFLVDFGLVALAVSAFTAALVHYLYGGIRMQGPGRLLSYPAQGHLGVLLGLLVGLKAVAYWLDRYSLAVKAGADRAAGGWNGIGYTEANAVLPAKAVMCGIAVICAVLFLATPLRRTWALPLAALALMAFSSVLIGSICPALVQQFQVKPDEQAKEAPYVARNSAATAAAYGMSGYVAAAAPRAGALQASPSASGASSGSSDGSSTGSSSEAAVRVAADDARQRVQAVAPWLRTGASPYQVTVGGRTEWVVDGYTTSDSYPFAARTGTAMGGGAVDYIRDSVKATVDVSTGAVALYQWDTVDPVLRTWMRAFPGTVRPYATLDDELKSELRYPQELFALQQDMLGSRR</sequence>
<dbReference type="PANTHER" id="PTHR39344">
    <property type="entry name" value="UPF0182 PROTEIN SLL1060"/>
    <property type="match status" value="1"/>
</dbReference>
<evidence type="ECO:0000256" key="6">
    <source>
        <dbReference type="SAM" id="Phobius"/>
    </source>
</evidence>
<evidence type="ECO:0000256" key="1">
    <source>
        <dbReference type="ARBA" id="ARBA00022475"/>
    </source>
</evidence>
<evidence type="ECO:0000256" key="3">
    <source>
        <dbReference type="ARBA" id="ARBA00022989"/>
    </source>
</evidence>
<dbReference type="Proteomes" id="UP001592528">
    <property type="component" value="Unassembled WGS sequence"/>
</dbReference>
<reference evidence="7 8" key="1">
    <citation type="submission" date="2024-09" db="EMBL/GenBank/DDBJ databases">
        <authorList>
            <person name="Lee S.D."/>
        </authorList>
    </citation>
    <scope>NUCLEOTIDE SEQUENCE [LARGE SCALE GENOMIC DNA]</scope>
    <source>
        <strain evidence="7 8">N1-5</strain>
    </source>
</reference>
<protein>
    <submittedName>
        <fullName evidence="7">UPF0182 family protein</fullName>
    </submittedName>
</protein>
<feature type="transmembrane region" description="Helical" evidence="6">
    <location>
        <begin position="54"/>
        <end position="74"/>
    </location>
</feature>
<feature type="transmembrane region" description="Helical" evidence="6">
    <location>
        <begin position="104"/>
        <end position="124"/>
    </location>
</feature>
<evidence type="ECO:0000256" key="5">
    <source>
        <dbReference type="SAM" id="MobiDB-lite"/>
    </source>
</evidence>
<proteinExistence type="predicted"/>
<dbReference type="InterPro" id="IPR005372">
    <property type="entry name" value="UPF0182"/>
</dbReference>
<evidence type="ECO:0000256" key="4">
    <source>
        <dbReference type="ARBA" id="ARBA00023136"/>
    </source>
</evidence>
<dbReference type="Pfam" id="PF03699">
    <property type="entry name" value="UPF0182"/>
    <property type="match status" value="2"/>
</dbReference>
<keyword evidence="3 6" id="KW-1133">Transmembrane helix</keyword>
<feature type="transmembrane region" description="Helical" evidence="6">
    <location>
        <begin position="247"/>
        <end position="268"/>
    </location>
</feature>
<dbReference type="RefSeq" id="WP_380525149.1">
    <property type="nucleotide sequence ID" value="NZ_JBHEZZ010000040.1"/>
</dbReference>
<dbReference type="EMBL" id="JBHEZZ010000040">
    <property type="protein sequence ID" value="MFC1407177.1"/>
    <property type="molecule type" value="Genomic_DNA"/>
</dbReference>
<keyword evidence="8" id="KW-1185">Reference proteome</keyword>
<feature type="transmembrane region" description="Helical" evidence="6">
    <location>
        <begin position="275"/>
        <end position="300"/>
    </location>
</feature>
<gene>
    <name evidence="7" type="ORF">ACEZDJ_38430</name>
</gene>
<feature type="region of interest" description="Disordered" evidence="5">
    <location>
        <begin position="348"/>
        <end position="371"/>
    </location>
</feature>
<keyword evidence="1" id="KW-1003">Cell membrane</keyword>
<keyword evidence="4 6" id="KW-0472">Membrane</keyword>
<evidence type="ECO:0000256" key="2">
    <source>
        <dbReference type="ARBA" id="ARBA00022692"/>
    </source>
</evidence>
<evidence type="ECO:0000313" key="7">
    <source>
        <dbReference type="EMBL" id="MFC1407177.1"/>
    </source>
</evidence>
<dbReference type="PANTHER" id="PTHR39344:SF1">
    <property type="entry name" value="UPF0182 PROTEIN SLL1060"/>
    <property type="match status" value="1"/>
</dbReference>
<keyword evidence="2 6" id="KW-0812">Transmembrane</keyword>
<name>A0ABV6V0E5_9ACTN</name>
<evidence type="ECO:0000313" key="8">
    <source>
        <dbReference type="Proteomes" id="UP001592528"/>
    </source>
</evidence>
<organism evidence="7 8">
    <name type="scientific">Streptacidiphilus cavernicola</name>
    <dbReference type="NCBI Taxonomy" id="3342716"/>
    <lineage>
        <taxon>Bacteria</taxon>
        <taxon>Bacillati</taxon>
        <taxon>Actinomycetota</taxon>
        <taxon>Actinomycetes</taxon>
        <taxon>Kitasatosporales</taxon>
        <taxon>Streptomycetaceae</taxon>
        <taxon>Streptacidiphilus</taxon>
    </lineage>
</organism>
<comment type="caution">
    <text evidence="7">The sequence shown here is derived from an EMBL/GenBank/DDBJ whole genome shotgun (WGS) entry which is preliminary data.</text>
</comment>
<feature type="transmembrane region" description="Helical" evidence="6">
    <location>
        <begin position="156"/>
        <end position="182"/>
    </location>
</feature>
<accession>A0ABV6V0E5</accession>
<feature type="transmembrane region" description="Helical" evidence="6">
    <location>
        <begin position="202"/>
        <end position="219"/>
    </location>
</feature>